<protein>
    <submittedName>
        <fullName evidence="1">Uncharacterized protein</fullName>
    </submittedName>
</protein>
<dbReference type="AlphaFoldDB" id="A0A1E7XHX7"/>
<dbReference type="EMBL" id="MIQE01000005">
    <property type="protein sequence ID" value="OFA12714.1"/>
    <property type="molecule type" value="Genomic_DNA"/>
</dbReference>
<name>A0A1E7XHX7_9LACO</name>
<organism evidence="1 2">
    <name type="scientific">Lentilactobacillus sunkii</name>
    <dbReference type="NCBI Taxonomy" id="481719"/>
    <lineage>
        <taxon>Bacteria</taxon>
        <taxon>Bacillati</taxon>
        <taxon>Bacillota</taxon>
        <taxon>Bacilli</taxon>
        <taxon>Lactobacillales</taxon>
        <taxon>Lactobacillaceae</taxon>
        <taxon>Lentilactobacillus</taxon>
    </lineage>
</organism>
<evidence type="ECO:0000313" key="2">
    <source>
        <dbReference type="Proteomes" id="UP000177010"/>
    </source>
</evidence>
<comment type="caution">
    <text evidence="1">The sequence shown here is derived from an EMBL/GenBank/DDBJ whole genome shotgun (WGS) entry which is preliminary data.</text>
</comment>
<sequence>MTYNVVFPKVGGKKLNPVNITLSDSSKLTGDAIHYPSGELSLQIYESPFKDLNGKGINFEGPDDIYTLPNKDILRATY</sequence>
<dbReference type="RefSeq" id="WP_070367155.1">
    <property type="nucleotide sequence ID" value="NZ_MIQE01000005.1"/>
</dbReference>
<dbReference type="Proteomes" id="UP000177010">
    <property type="component" value="Unassembled WGS sequence"/>
</dbReference>
<evidence type="ECO:0000313" key="1">
    <source>
        <dbReference type="EMBL" id="OFA12714.1"/>
    </source>
</evidence>
<reference evidence="1 2" key="1">
    <citation type="submission" date="2016-09" db="EMBL/GenBank/DDBJ databases">
        <title>Genome Sequence of Lactobacillus sunkii Strain CG01.</title>
        <authorList>
            <person name="Poehlein A."/>
            <person name="Gabris C."/>
            <person name="Bengelsdorf F.R."/>
            <person name="Duerre P."/>
            <person name="Daniel R."/>
        </authorList>
    </citation>
    <scope>NUCLEOTIDE SEQUENCE [LARGE SCALE GENOMIC DNA]</scope>
    <source>
        <strain evidence="1 2">CG_D</strain>
    </source>
</reference>
<accession>A0A1E7XHX7</accession>
<gene>
    <name evidence="1" type="ORF">LASUN_04310</name>
</gene>
<proteinExistence type="predicted"/>